<dbReference type="Pfam" id="PF12833">
    <property type="entry name" value="HTH_18"/>
    <property type="match status" value="1"/>
</dbReference>
<dbReference type="Proteomes" id="UP001239085">
    <property type="component" value="Unassembled WGS sequence"/>
</dbReference>
<evidence type="ECO:0000259" key="4">
    <source>
        <dbReference type="PROSITE" id="PS01124"/>
    </source>
</evidence>
<protein>
    <submittedName>
        <fullName evidence="5">AraC-like DNA-binding protein</fullName>
    </submittedName>
</protein>
<accession>A0ABU0PB70</accession>
<comment type="caution">
    <text evidence="5">The sequence shown here is derived from an EMBL/GenBank/DDBJ whole genome shotgun (WGS) entry which is preliminary data.</text>
</comment>
<organism evidence="5 6">
    <name type="scientific">Microbacterium murale</name>
    <dbReference type="NCBI Taxonomy" id="1081040"/>
    <lineage>
        <taxon>Bacteria</taxon>
        <taxon>Bacillati</taxon>
        <taxon>Actinomycetota</taxon>
        <taxon>Actinomycetes</taxon>
        <taxon>Micrococcales</taxon>
        <taxon>Microbacteriaceae</taxon>
        <taxon>Microbacterium</taxon>
    </lineage>
</organism>
<proteinExistence type="predicted"/>
<reference evidence="5 6" key="1">
    <citation type="submission" date="2023-07" db="EMBL/GenBank/DDBJ databases">
        <title>Comparative genomics of wheat-associated soil bacteria to identify genetic determinants of phenazine resistance.</title>
        <authorList>
            <person name="Mouncey N."/>
        </authorList>
    </citation>
    <scope>NUCLEOTIDE SEQUENCE [LARGE SCALE GENOMIC DNA]</scope>
    <source>
        <strain evidence="5 6">W2I7</strain>
    </source>
</reference>
<evidence type="ECO:0000313" key="5">
    <source>
        <dbReference type="EMBL" id="MDQ0644586.1"/>
    </source>
</evidence>
<dbReference type="InterPro" id="IPR050204">
    <property type="entry name" value="AraC_XylS_family_regulators"/>
</dbReference>
<evidence type="ECO:0000256" key="2">
    <source>
        <dbReference type="ARBA" id="ARBA00023125"/>
    </source>
</evidence>
<keyword evidence="2" id="KW-0238">DNA-binding</keyword>
<gene>
    <name evidence="5" type="ORF">QFZ46_002746</name>
</gene>
<evidence type="ECO:0000313" key="6">
    <source>
        <dbReference type="Proteomes" id="UP001239085"/>
    </source>
</evidence>
<evidence type="ECO:0000256" key="1">
    <source>
        <dbReference type="ARBA" id="ARBA00023015"/>
    </source>
</evidence>
<dbReference type="InterPro" id="IPR018060">
    <property type="entry name" value="HTH_AraC"/>
</dbReference>
<dbReference type="Gene3D" id="1.10.10.60">
    <property type="entry name" value="Homeodomain-like"/>
    <property type="match status" value="1"/>
</dbReference>
<sequence>MPGKVREIGHLAFAAHGFRSLSGKLNVNARERICGAVSLWSIWGDAAEFIVHPDPEEHHLSFVFVETGTFTSRYADEPWLAFEAGLIVAPHGIARQVRFNESWRVLIAQMPRAALTAFVPQLPNAVSAFPDRRLLDQAMKSFLTEVIDRNESTSAIERYAIEQLVMEMGGAVLLDRLGTGGVHGSPRAVLRDRALAVIAQQGADLSLTPSRVAHDVSSSLRHLQSIFAEAGTTVAGEIRRQRARLARSLLTDSRYDVLTVEQVAQRSGFGNAMSLRRALHDVYRASPRTLRSGRGQ</sequence>
<dbReference type="EMBL" id="JAUSXK010000001">
    <property type="protein sequence ID" value="MDQ0644586.1"/>
    <property type="molecule type" value="Genomic_DNA"/>
</dbReference>
<dbReference type="PANTHER" id="PTHR46796">
    <property type="entry name" value="HTH-TYPE TRANSCRIPTIONAL ACTIVATOR RHAS-RELATED"/>
    <property type="match status" value="1"/>
</dbReference>
<dbReference type="PANTHER" id="PTHR46796:SF6">
    <property type="entry name" value="ARAC SUBFAMILY"/>
    <property type="match status" value="1"/>
</dbReference>
<dbReference type="SMART" id="SM00342">
    <property type="entry name" value="HTH_ARAC"/>
    <property type="match status" value="1"/>
</dbReference>
<evidence type="ECO:0000256" key="3">
    <source>
        <dbReference type="ARBA" id="ARBA00023163"/>
    </source>
</evidence>
<dbReference type="PROSITE" id="PS01124">
    <property type="entry name" value="HTH_ARAC_FAMILY_2"/>
    <property type="match status" value="1"/>
</dbReference>
<feature type="domain" description="HTH araC/xylS-type" evidence="4">
    <location>
        <begin position="192"/>
        <end position="293"/>
    </location>
</feature>
<keyword evidence="3" id="KW-0804">Transcription</keyword>
<name>A0ABU0PB70_9MICO</name>
<keyword evidence="1" id="KW-0805">Transcription regulation</keyword>
<keyword evidence="6" id="KW-1185">Reference proteome</keyword>